<dbReference type="AlphaFoldDB" id="A0A0X3TYL8"/>
<feature type="transmembrane region" description="Helical" evidence="1">
    <location>
        <begin position="61"/>
        <end position="82"/>
    </location>
</feature>
<protein>
    <recommendedName>
        <fullName evidence="4">Phage holin family protein</fullName>
    </recommendedName>
</protein>
<evidence type="ECO:0000313" key="2">
    <source>
        <dbReference type="EMBL" id="KUJ80843.1"/>
    </source>
</evidence>
<keyword evidence="1" id="KW-0472">Membrane</keyword>
<evidence type="ECO:0000313" key="3">
    <source>
        <dbReference type="Proteomes" id="UP000053791"/>
    </source>
</evidence>
<evidence type="ECO:0008006" key="4">
    <source>
        <dbReference type="Google" id="ProtNLM"/>
    </source>
</evidence>
<keyword evidence="3" id="KW-1185">Reference proteome</keyword>
<keyword evidence="1" id="KW-1133">Transmembrane helix</keyword>
<dbReference type="STRING" id="1685379.AVO45_07385"/>
<name>A0A0X3TYL8_9RHOB</name>
<evidence type="ECO:0000256" key="1">
    <source>
        <dbReference type="SAM" id="Phobius"/>
    </source>
</evidence>
<comment type="caution">
    <text evidence="2">The sequence shown here is derived from an EMBL/GenBank/DDBJ whole genome shotgun (WGS) entry which is preliminary data.</text>
</comment>
<dbReference type="Proteomes" id="UP000053791">
    <property type="component" value="Unassembled WGS sequence"/>
</dbReference>
<feature type="transmembrane region" description="Helical" evidence="1">
    <location>
        <begin position="30"/>
        <end position="55"/>
    </location>
</feature>
<proteinExistence type="predicted"/>
<dbReference type="RefSeq" id="WP_068346513.1">
    <property type="nucleotide sequence ID" value="NZ_LQBQ01000012.1"/>
</dbReference>
<keyword evidence="1" id="KW-0812">Transmembrane</keyword>
<reference evidence="2 3" key="1">
    <citation type="submission" date="2015-12" db="EMBL/GenBank/DDBJ databases">
        <authorList>
            <person name="Shamseldin A."/>
            <person name="Moawad H."/>
            <person name="Abd El-Rahim W.M."/>
            <person name="Sadowsky M.J."/>
        </authorList>
    </citation>
    <scope>NUCLEOTIDE SEQUENCE [LARGE SCALE GENOMIC DNA]</scope>
    <source>
        <strain evidence="2 3">ZGT118</strain>
    </source>
</reference>
<accession>A0A0X3TYL8</accession>
<dbReference type="EMBL" id="LQBQ01000012">
    <property type="protein sequence ID" value="KUJ80843.1"/>
    <property type="molecule type" value="Genomic_DNA"/>
</dbReference>
<gene>
    <name evidence="2" type="ORF">AVO45_07385</name>
</gene>
<sequence length="153" mass="16229">MNPISRNLVTIYRTERLIARRRLAVVQRQTVLMVVAGIAAMAGLVLLNLSLFLALQAWMSAASSAAVLSAANLVLGGLLVLIARGSNVEEELAPAIEVRDMAIADIEAELDDMATEAREVVNAVKSIGSNPLGSLATLLVPILSALLKTRKDD</sequence>
<organism evidence="2 3">
    <name type="scientific">Ruegeria marisrubri</name>
    <dbReference type="NCBI Taxonomy" id="1685379"/>
    <lineage>
        <taxon>Bacteria</taxon>
        <taxon>Pseudomonadati</taxon>
        <taxon>Pseudomonadota</taxon>
        <taxon>Alphaproteobacteria</taxon>
        <taxon>Rhodobacterales</taxon>
        <taxon>Roseobacteraceae</taxon>
        <taxon>Ruegeria</taxon>
    </lineage>
</organism>
<dbReference type="OrthoDB" id="7677160at2"/>